<dbReference type="Gene3D" id="1.50.10.10">
    <property type="match status" value="1"/>
</dbReference>
<dbReference type="Proteomes" id="UP000192132">
    <property type="component" value="Unassembled WGS sequence"/>
</dbReference>
<proteinExistence type="predicted"/>
<dbReference type="RefSeq" id="WP_076877566.1">
    <property type="nucleotide sequence ID" value="NZ_MLCN01000013.1"/>
</dbReference>
<gene>
    <name evidence="1" type="ORF">BKE30_05190</name>
</gene>
<name>A0A1S8CWI0_9GAMM</name>
<evidence type="ECO:0000313" key="2">
    <source>
        <dbReference type="Proteomes" id="UP000192132"/>
    </source>
</evidence>
<dbReference type="GO" id="GO:0016740">
    <property type="term" value="F:transferase activity"/>
    <property type="evidence" value="ECO:0007669"/>
    <property type="project" value="UniProtKB-KW"/>
</dbReference>
<organism evidence="1 2">
    <name type="scientific">Alkanindiges hydrocarboniclasticus</name>
    <dbReference type="NCBI Taxonomy" id="1907941"/>
    <lineage>
        <taxon>Bacteria</taxon>
        <taxon>Pseudomonadati</taxon>
        <taxon>Pseudomonadota</taxon>
        <taxon>Gammaproteobacteria</taxon>
        <taxon>Moraxellales</taxon>
        <taxon>Moraxellaceae</taxon>
        <taxon>Alkanindiges</taxon>
    </lineage>
</organism>
<dbReference type="GO" id="GO:0005975">
    <property type="term" value="P:carbohydrate metabolic process"/>
    <property type="evidence" value="ECO:0007669"/>
    <property type="project" value="InterPro"/>
</dbReference>
<comment type="caution">
    <text evidence="1">The sequence shown here is derived from an EMBL/GenBank/DDBJ whole genome shotgun (WGS) entry which is preliminary data.</text>
</comment>
<dbReference type="InterPro" id="IPR008928">
    <property type="entry name" value="6-hairpin_glycosidase_sf"/>
</dbReference>
<keyword evidence="2" id="KW-1185">Reference proteome</keyword>
<keyword evidence="1" id="KW-0808">Transferase</keyword>
<dbReference type="EMBL" id="MLCN01000013">
    <property type="protein sequence ID" value="ONG41179.1"/>
    <property type="molecule type" value="Genomic_DNA"/>
</dbReference>
<dbReference type="STRING" id="1907941.BKE30_05190"/>
<evidence type="ECO:0000313" key="1">
    <source>
        <dbReference type="EMBL" id="ONG41179.1"/>
    </source>
</evidence>
<dbReference type="InterPro" id="IPR012341">
    <property type="entry name" value="6hp_glycosidase-like_sf"/>
</dbReference>
<dbReference type="OrthoDB" id="9810718at2"/>
<sequence length="578" mass="68069">MSQSPDFKDLVEEINQYFRLKQTDILTSPIYPFVFFVSYGTSSQRAQVWQTADKNFELAWKRCQNFLGKLYEKNQSLPEFTKIDLAYQFEETSFEALQQLIQTQPHNNHFRRGIAFDSRFELAFLEQELYGNAIIKSEKITQPGYFDQANLNSYLKKKYKHQPNLLLTSIKNQSIILFDTFGLFIQKNTIIKLHSVGMLNGIRIIEEHNFKSHIRHLIIANADFLYQQIQPNGKFIYGYFPTYNKTLKSYNTVRHCTSLYALIESLEVSQQPHYLPRIRQAIEYALKHLYAEVQKDQQILGYMLDGNAPQQEIKLGANAAAILMITKYYQMTQDAQYLPYAEKIAKGILSMVSSRGETTHVLHYPSLELKEQFRIVYYDGEAAFALLRLYQINQSPELLATVEQMFEHFIAKDYWKYHDHWLSYCTNELSMLKPDPRYFEFGLNNYLKNLKFIKNRQTAYATFLEMLMSAHKMVRRLQASPHQDAQQTALLEQARLSELEDTIELRAHYQRIGFFYPEMAMYFGSPQTILNAFFVRHDRFRTRIDDSEHNLSGYIAYYLHFERQSQPQHHLAQASSLV</sequence>
<protein>
    <submittedName>
        <fullName evidence="1">Poly alpha-glucosyltransferase</fullName>
    </submittedName>
</protein>
<dbReference type="SUPFAM" id="SSF48208">
    <property type="entry name" value="Six-hairpin glycosidases"/>
    <property type="match status" value="1"/>
</dbReference>
<dbReference type="AlphaFoldDB" id="A0A1S8CWI0"/>
<reference evidence="1 2" key="1">
    <citation type="submission" date="2016-10" db="EMBL/GenBank/DDBJ databases">
        <title>Draft Genome sequence of Alkanindiges sp. strain H1.</title>
        <authorList>
            <person name="Subhash Y."/>
            <person name="Lee S."/>
        </authorList>
    </citation>
    <scope>NUCLEOTIDE SEQUENCE [LARGE SCALE GENOMIC DNA]</scope>
    <source>
        <strain evidence="1 2">H1</strain>
    </source>
</reference>
<accession>A0A1S8CWI0</accession>